<reference evidence="11 12" key="1">
    <citation type="submission" date="2019-09" db="EMBL/GenBank/DDBJ databases">
        <title>Draft Whole-Genome sequence of Blastochloris sulfoviridis DSM 729.</title>
        <authorList>
            <person name="Meyer T.E."/>
            <person name="Kyndt J.A."/>
        </authorList>
    </citation>
    <scope>NUCLEOTIDE SEQUENCE [LARGE SCALE GENOMIC DNA]</scope>
    <source>
        <strain evidence="11 12">DSM 729</strain>
    </source>
</reference>
<proteinExistence type="inferred from homology"/>
<evidence type="ECO:0000256" key="8">
    <source>
        <dbReference type="ARBA" id="ARBA00034120"/>
    </source>
</evidence>
<comment type="similarity">
    <text evidence="8">Belongs to the bacterial reverse transcriptase family.</text>
</comment>
<evidence type="ECO:0000256" key="6">
    <source>
        <dbReference type="ARBA" id="ARBA00022918"/>
    </source>
</evidence>
<dbReference type="GO" id="GO:0046872">
    <property type="term" value="F:metal ion binding"/>
    <property type="evidence" value="ECO:0007669"/>
    <property type="project" value="UniProtKB-KW"/>
</dbReference>
<dbReference type="GO" id="GO:0003723">
    <property type="term" value="F:RNA binding"/>
    <property type="evidence" value="ECO:0007669"/>
    <property type="project" value="InterPro"/>
</dbReference>
<dbReference type="RefSeq" id="WP_150098338.1">
    <property type="nucleotide sequence ID" value="NZ_VWPL01000029.1"/>
</dbReference>
<keyword evidence="2" id="KW-0808">Transferase</keyword>
<organism evidence="11 12">
    <name type="scientific">Blastochloris sulfoviridis</name>
    <dbReference type="NCBI Taxonomy" id="50712"/>
    <lineage>
        <taxon>Bacteria</taxon>
        <taxon>Pseudomonadati</taxon>
        <taxon>Pseudomonadota</taxon>
        <taxon>Alphaproteobacteria</taxon>
        <taxon>Hyphomicrobiales</taxon>
        <taxon>Blastochloridaceae</taxon>
        <taxon>Blastochloris</taxon>
    </lineage>
</organism>
<dbReference type="EC" id="2.7.7.49" evidence="1"/>
<evidence type="ECO:0000256" key="7">
    <source>
        <dbReference type="ARBA" id="ARBA00023118"/>
    </source>
</evidence>
<keyword evidence="5" id="KW-0460">Magnesium</keyword>
<keyword evidence="7" id="KW-0051">Antiviral defense</keyword>
<evidence type="ECO:0000256" key="9">
    <source>
        <dbReference type="ARBA" id="ARBA00048173"/>
    </source>
</evidence>
<dbReference type="AlphaFoldDB" id="A0A5M6HQQ0"/>
<dbReference type="GO" id="GO:0051607">
    <property type="term" value="P:defense response to virus"/>
    <property type="evidence" value="ECO:0007669"/>
    <property type="project" value="UniProtKB-KW"/>
</dbReference>
<dbReference type="PROSITE" id="PS50878">
    <property type="entry name" value="RT_POL"/>
    <property type="match status" value="1"/>
</dbReference>
<keyword evidence="12" id="KW-1185">Reference proteome</keyword>
<evidence type="ECO:0000259" key="10">
    <source>
        <dbReference type="PROSITE" id="PS50878"/>
    </source>
</evidence>
<dbReference type="Gene3D" id="3.30.70.270">
    <property type="match status" value="1"/>
</dbReference>
<keyword evidence="3" id="KW-0548">Nucleotidyltransferase</keyword>
<dbReference type="InterPro" id="IPR051083">
    <property type="entry name" value="GrpII_Intron_Splice-Mob/Def"/>
</dbReference>
<dbReference type="InterPro" id="IPR043502">
    <property type="entry name" value="DNA/RNA_pol_sf"/>
</dbReference>
<comment type="catalytic activity">
    <reaction evidence="9">
        <text>DNA(n) + a 2'-deoxyribonucleoside 5'-triphosphate = DNA(n+1) + diphosphate</text>
        <dbReference type="Rhea" id="RHEA:22508"/>
        <dbReference type="Rhea" id="RHEA-COMP:17339"/>
        <dbReference type="Rhea" id="RHEA-COMP:17340"/>
        <dbReference type="ChEBI" id="CHEBI:33019"/>
        <dbReference type="ChEBI" id="CHEBI:61560"/>
        <dbReference type="ChEBI" id="CHEBI:173112"/>
        <dbReference type="EC" id="2.7.7.49"/>
    </reaction>
</comment>
<dbReference type="SUPFAM" id="SSF56672">
    <property type="entry name" value="DNA/RNA polymerases"/>
    <property type="match status" value="1"/>
</dbReference>
<keyword evidence="6" id="KW-0695">RNA-directed DNA polymerase</keyword>
<keyword evidence="4" id="KW-0479">Metal-binding</keyword>
<dbReference type="InterPro" id="IPR043128">
    <property type="entry name" value="Rev_trsase/Diguanyl_cyclase"/>
</dbReference>
<dbReference type="CDD" id="cd01651">
    <property type="entry name" value="RT_G2_intron"/>
    <property type="match status" value="1"/>
</dbReference>
<feature type="domain" description="Reverse transcriptase" evidence="10">
    <location>
        <begin position="61"/>
        <end position="280"/>
    </location>
</feature>
<dbReference type="GO" id="GO:0003964">
    <property type="term" value="F:RNA-directed DNA polymerase activity"/>
    <property type="evidence" value="ECO:0007669"/>
    <property type="project" value="UniProtKB-KW"/>
</dbReference>
<evidence type="ECO:0000313" key="12">
    <source>
        <dbReference type="Proteomes" id="UP000323886"/>
    </source>
</evidence>
<evidence type="ECO:0000313" key="11">
    <source>
        <dbReference type="EMBL" id="KAA5598202.1"/>
    </source>
</evidence>
<name>A0A5M6HQQ0_9HYPH</name>
<gene>
    <name evidence="11" type="ORF">F1193_13520</name>
</gene>
<dbReference type="PANTHER" id="PTHR34047">
    <property type="entry name" value="NUCLEAR INTRON MATURASE 1, MITOCHONDRIAL-RELATED"/>
    <property type="match status" value="1"/>
</dbReference>
<dbReference type="InterPro" id="IPR000123">
    <property type="entry name" value="Reverse_transcriptase_msDNA"/>
</dbReference>
<dbReference type="OrthoDB" id="9793236at2"/>
<evidence type="ECO:0000256" key="4">
    <source>
        <dbReference type="ARBA" id="ARBA00022723"/>
    </source>
</evidence>
<dbReference type="PANTHER" id="PTHR34047:SF8">
    <property type="entry name" value="PROTEIN YKFC"/>
    <property type="match status" value="1"/>
</dbReference>
<dbReference type="Proteomes" id="UP000323886">
    <property type="component" value="Unassembled WGS sequence"/>
</dbReference>
<dbReference type="Pfam" id="PF00078">
    <property type="entry name" value="RVT_1"/>
    <property type="match status" value="1"/>
</dbReference>
<accession>A0A5M6HQQ0</accession>
<comment type="caution">
    <text evidence="11">The sequence shown here is derived from an EMBL/GenBank/DDBJ whole genome shotgun (WGS) entry which is preliminary data.</text>
</comment>
<dbReference type="EMBL" id="VWPL01000029">
    <property type="protein sequence ID" value="KAA5598202.1"/>
    <property type="molecule type" value="Genomic_DNA"/>
</dbReference>
<evidence type="ECO:0000256" key="3">
    <source>
        <dbReference type="ARBA" id="ARBA00022695"/>
    </source>
</evidence>
<evidence type="ECO:0000256" key="2">
    <source>
        <dbReference type="ARBA" id="ARBA00022679"/>
    </source>
</evidence>
<dbReference type="PRINTS" id="PR00866">
    <property type="entry name" value="RNADNAPOLMS"/>
</dbReference>
<protein>
    <recommendedName>
        <fullName evidence="1">RNA-directed DNA polymerase</fullName>
        <ecNumber evidence="1">2.7.7.49</ecNumber>
    </recommendedName>
</protein>
<sequence length="288" mass="31134">MSMPFDSDHVSDDPAIFRDIISKTTLAAGWRRVRRNGGGPGGDGQTAAQFARRLSANIAALAADLGRGRYQPGPLRISRIPKANGSMRTLAVPPIRDRVVQSAAAMVLAPRLDAGMSPASFAYRAGLSVEQAAALVTVYRLRGYCWVVDGDIADFFPSILHAPLMALLSGTIRCQRSCALIARWLDAFSRDGRGLAQGSPLSPLLSNLALSPVDRAIDGKNTRLVRYADDFLLMTKSRADAEAAAERMAALIRPMGLALNASKTRIAHLDEGIRFLGYRFERDRLGRG</sequence>
<dbReference type="InterPro" id="IPR000477">
    <property type="entry name" value="RT_dom"/>
</dbReference>
<evidence type="ECO:0000256" key="1">
    <source>
        <dbReference type="ARBA" id="ARBA00012493"/>
    </source>
</evidence>
<evidence type="ECO:0000256" key="5">
    <source>
        <dbReference type="ARBA" id="ARBA00022842"/>
    </source>
</evidence>